<comment type="caution">
    <text evidence="18">The sequence shown here is derived from an EMBL/GenBank/DDBJ whole genome shotgun (WGS) entry which is preliminary data.</text>
</comment>
<evidence type="ECO:0000256" key="15">
    <source>
        <dbReference type="SAM" id="Phobius"/>
    </source>
</evidence>
<evidence type="ECO:0000256" key="9">
    <source>
        <dbReference type="ARBA" id="ARBA00022989"/>
    </source>
</evidence>
<dbReference type="InterPro" id="IPR036257">
    <property type="entry name" value="Cyt_c_oxidase_su2_TM_sf"/>
</dbReference>
<proteinExistence type="inferred from homology"/>
<keyword evidence="7" id="KW-0732">Signal</keyword>
<evidence type="ECO:0000256" key="3">
    <source>
        <dbReference type="ARBA" id="ARBA00022448"/>
    </source>
</evidence>
<dbReference type="EMBL" id="JAVRQI010000016">
    <property type="protein sequence ID" value="MDT1063954.1"/>
    <property type="molecule type" value="Genomic_DNA"/>
</dbReference>
<dbReference type="InterPro" id="IPR034227">
    <property type="entry name" value="CuRO_UO_II"/>
</dbReference>
<comment type="similarity">
    <text evidence="2">Belongs to the cytochrome c oxidase subunit 2 family.</text>
</comment>
<dbReference type="InterPro" id="IPR011759">
    <property type="entry name" value="Cyt_c_oxidase_su2_TM_dom"/>
</dbReference>
<dbReference type="Gene3D" id="2.60.40.420">
    <property type="entry name" value="Cupredoxins - blue copper proteins"/>
    <property type="match status" value="1"/>
</dbReference>
<feature type="domain" description="Cytochrome oxidase subunit II transmembrane region profile" evidence="17">
    <location>
        <begin position="19"/>
        <end position="116"/>
    </location>
</feature>
<reference evidence="19" key="1">
    <citation type="submission" date="2023-07" db="EMBL/GenBank/DDBJ databases">
        <title>Characterization of two Paracoccaceae strains isolated from Phycosphere and proposal of Xinfangfangia lacusdiani sp. nov.</title>
        <authorList>
            <person name="Deng Y."/>
            <person name="Zhang Y.Q."/>
        </authorList>
    </citation>
    <scope>NUCLEOTIDE SEQUENCE [LARGE SCALE GENOMIC DNA]</scope>
    <source>
        <strain evidence="19">CPCC 101403</strain>
    </source>
</reference>
<evidence type="ECO:0000256" key="14">
    <source>
        <dbReference type="ARBA" id="ARBA00030198"/>
    </source>
</evidence>
<dbReference type="InterPro" id="IPR002429">
    <property type="entry name" value="CcO_II-like_C"/>
</dbReference>
<accession>A0ABU3EI94</accession>
<dbReference type="PANTHER" id="PTHR22888:SF18">
    <property type="entry name" value="CYTOCHROME BO(3) UBIQUINOL OXIDASE SUBUNIT 2"/>
    <property type="match status" value="1"/>
</dbReference>
<evidence type="ECO:0000313" key="18">
    <source>
        <dbReference type="EMBL" id="MDT1063954.1"/>
    </source>
</evidence>
<evidence type="ECO:0000256" key="6">
    <source>
        <dbReference type="ARBA" id="ARBA00022692"/>
    </source>
</evidence>
<gene>
    <name evidence="18" type="primary">cyoA</name>
    <name evidence="18" type="ORF">RM190_18985</name>
</gene>
<evidence type="ECO:0000256" key="4">
    <source>
        <dbReference type="ARBA" id="ARBA00022475"/>
    </source>
</evidence>
<dbReference type="InterPro" id="IPR010514">
    <property type="entry name" value="COX_ARM"/>
</dbReference>
<evidence type="ECO:0000256" key="7">
    <source>
        <dbReference type="ARBA" id="ARBA00022729"/>
    </source>
</evidence>
<dbReference type="SUPFAM" id="SSF49503">
    <property type="entry name" value="Cupredoxins"/>
    <property type="match status" value="1"/>
</dbReference>
<keyword evidence="13" id="KW-0449">Lipoprotein</keyword>
<comment type="subcellular location">
    <subcellularLocation>
        <location evidence="1">Cell membrane</location>
        <topology evidence="1">Multi-pass membrane protein</topology>
    </subcellularLocation>
</comment>
<evidence type="ECO:0000259" key="16">
    <source>
        <dbReference type="PROSITE" id="PS50857"/>
    </source>
</evidence>
<feature type="domain" description="Cytochrome oxidase subunit II copper A binding" evidence="16">
    <location>
        <begin position="130"/>
        <end position="242"/>
    </location>
</feature>
<keyword evidence="5" id="KW-0679">Respiratory chain</keyword>
<keyword evidence="6 15" id="KW-0812">Transmembrane</keyword>
<dbReference type="NCBIfam" id="TIGR01433">
    <property type="entry name" value="CyoA"/>
    <property type="match status" value="1"/>
</dbReference>
<evidence type="ECO:0000256" key="2">
    <source>
        <dbReference type="ARBA" id="ARBA00007866"/>
    </source>
</evidence>
<dbReference type="InterPro" id="IPR006333">
    <property type="entry name" value="Cyt_o_ubiquinol_oxidase_su2"/>
</dbReference>
<dbReference type="RefSeq" id="WP_311761041.1">
    <property type="nucleotide sequence ID" value="NZ_JAVRQI010000016.1"/>
</dbReference>
<keyword evidence="8" id="KW-0249">Electron transport</keyword>
<dbReference type="PROSITE" id="PS50857">
    <property type="entry name" value="COX2_CUA"/>
    <property type="match status" value="1"/>
</dbReference>
<name>A0ABU3EI94_9RHOB</name>
<evidence type="ECO:0000256" key="13">
    <source>
        <dbReference type="ARBA" id="ARBA00023288"/>
    </source>
</evidence>
<evidence type="ECO:0000313" key="19">
    <source>
        <dbReference type="Proteomes" id="UP001251085"/>
    </source>
</evidence>
<dbReference type="Proteomes" id="UP001251085">
    <property type="component" value="Unassembled WGS sequence"/>
</dbReference>
<keyword evidence="9 15" id="KW-1133">Transmembrane helix</keyword>
<evidence type="ECO:0000259" key="17">
    <source>
        <dbReference type="PROSITE" id="PS50999"/>
    </source>
</evidence>
<keyword evidence="10" id="KW-0560">Oxidoreductase</keyword>
<dbReference type="InterPro" id="IPR008972">
    <property type="entry name" value="Cupredoxin"/>
</dbReference>
<dbReference type="PANTHER" id="PTHR22888">
    <property type="entry name" value="CYTOCHROME C OXIDASE, SUBUNIT II"/>
    <property type="match status" value="1"/>
</dbReference>
<feature type="transmembrane region" description="Helical" evidence="15">
    <location>
        <begin position="41"/>
        <end position="65"/>
    </location>
</feature>
<evidence type="ECO:0000256" key="10">
    <source>
        <dbReference type="ARBA" id="ARBA00023002"/>
    </source>
</evidence>
<evidence type="ECO:0000256" key="8">
    <source>
        <dbReference type="ARBA" id="ARBA00022982"/>
    </source>
</evidence>
<keyword evidence="3" id="KW-0813">Transport</keyword>
<dbReference type="PROSITE" id="PS51257">
    <property type="entry name" value="PROKAR_LIPOPROTEIN"/>
    <property type="match status" value="1"/>
</dbReference>
<dbReference type="Gene3D" id="1.10.287.90">
    <property type="match status" value="1"/>
</dbReference>
<evidence type="ECO:0000256" key="12">
    <source>
        <dbReference type="ARBA" id="ARBA00023139"/>
    </source>
</evidence>
<keyword evidence="11 15" id="KW-0472">Membrane</keyword>
<protein>
    <recommendedName>
        <fullName evidence="14">Ubiquinol oxidase polypeptide II</fullName>
    </recommendedName>
</protein>
<evidence type="ECO:0000256" key="1">
    <source>
        <dbReference type="ARBA" id="ARBA00004651"/>
    </source>
</evidence>
<dbReference type="PROSITE" id="PS50999">
    <property type="entry name" value="COX2_TM"/>
    <property type="match status" value="1"/>
</dbReference>
<dbReference type="InterPro" id="IPR045187">
    <property type="entry name" value="CcO_II"/>
</dbReference>
<evidence type="ECO:0000256" key="5">
    <source>
        <dbReference type="ARBA" id="ARBA00022660"/>
    </source>
</evidence>
<dbReference type="SUPFAM" id="SSF81464">
    <property type="entry name" value="Cytochrome c oxidase subunit II-like, transmembrane region"/>
    <property type="match status" value="1"/>
</dbReference>
<dbReference type="Pfam" id="PF06481">
    <property type="entry name" value="COX_ARM"/>
    <property type="match status" value="1"/>
</dbReference>
<sequence length="403" mass="44962">MRILPRLARFVALAPVFLALSACKLEVLKPSGDIAERQKDLLLASTGLMLIIIIPVMVLIVLFSWRYRASNRNATYKPNWDHSTKFELVIWAAPLLIIICLGALTWVGTHLLDPYRPLDRLSASQPVPDKDPFRVEVVALDWKWLFIYPEQGIATINELAVPVDREVEFSLTSSSVMNAFYIPAMAGMIYAMPGMETTLHGVFNNTGEYQGLASHYSGHGFSGMRFKTHALEQAAFDEWVDEARAGGGMLDRQRYLELEAPSENVKPMSFADVDPELFDRVVNMCVEQNKICMAEMMALDAQGGTGLAGTINVAQLTHDKNVRRGLARPVLGQEPFMVTSFCTPADSARMFDDLRQSQPVTRVDQSPMRGIALPRPENRLGLGIDMPRLIQDARRTNAVEPQL</sequence>
<keyword evidence="4" id="KW-1003">Cell membrane</keyword>
<feature type="transmembrane region" description="Helical" evidence="15">
    <location>
        <begin position="86"/>
        <end position="107"/>
    </location>
</feature>
<dbReference type="CDD" id="cd04212">
    <property type="entry name" value="CuRO_UO_II"/>
    <property type="match status" value="1"/>
</dbReference>
<keyword evidence="19" id="KW-1185">Reference proteome</keyword>
<keyword evidence="12" id="KW-0564">Palmitate</keyword>
<evidence type="ECO:0000256" key="11">
    <source>
        <dbReference type="ARBA" id="ARBA00023136"/>
    </source>
</evidence>
<organism evidence="18 19">
    <name type="scientific">Paracoccus broussonetiae</name>
    <dbReference type="NCBI Taxonomy" id="3075834"/>
    <lineage>
        <taxon>Bacteria</taxon>
        <taxon>Pseudomonadati</taxon>
        <taxon>Pseudomonadota</taxon>
        <taxon>Alphaproteobacteria</taxon>
        <taxon>Rhodobacterales</taxon>
        <taxon>Paracoccaceae</taxon>
        <taxon>Paracoccus</taxon>
    </lineage>
</organism>